<evidence type="ECO:0000256" key="3">
    <source>
        <dbReference type="ARBA" id="ARBA00022833"/>
    </source>
</evidence>
<proteinExistence type="predicted"/>
<evidence type="ECO:0000259" key="7">
    <source>
        <dbReference type="PROSITE" id="PS51698"/>
    </source>
</evidence>
<dbReference type="PANTHER" id="PTHR46573">
    <property type="entry name" value="WD REPEAT, SAM AND U-BOX DOMAIN-CONTAINING PROTEIN 1"/>
    <property type="match status" value="1"/>
</dbReference>
<dbReference type="InterPro" id="IPR003613">
    <property type="entry name" value="Ubox_domain"/>
</dbReference>
<gene>
    <name evidence="8" type="ORF">EGYM00392_LOCUS23991</name>
</gene>
<feature type="domain" description="C3H1-type" evidence="6">
    <location>
        <begin position="329"/>
        <end position="357"/>
    </location>
</feature>
<dbReference type="Gene3D" id="3.30.1370.210">
    <property type="match status" value="1"/>
</dbReference>
<evidence type="ECO:0000256" key="2">
    <source>
        <dbReference type="ARBA" id="ARBA00022771"/>
    </source>
</evidence>
<dbReference type="Pfam" id="PF00642">
    <property type="entry name" value="zf-CCCH"/>
    <property type="match status" value="2"/>
</dbReference>
<keyword evidence="2 4" id="KW-0863">Zinc-finger</keyword>
<feature type="zinc finger region" description="C3H1-type" evidence="4">
    <location>
        <begin position="372"/>
        <end position="399"/>
    </location>
</feature>
<dbReference type="InterPro" id="IPR013083">
    <property type="entry name" value="Znf_RING/FYVE/PHD"/>
</dbReference>
<feature type="domain" description="C3H1-type" evidence="6">
    <location>
        <begin position="418"/>
        <end position="445"/>
    </location>
</feature>
<dbReference type="SMART" id="SM00504">
    <property type="entry name" value="Ubox"/>
    <property type="match status" value="1"/>
</dbReference>
<dbReference type="InterPro" id="IPR052085">
    <property type="entry name" value="WD-SAM-U-box"/>
</dbReference>
<dbReference type="SUPFAM" id="SSF57850">
    <property type="entry name" value="RING/U-box"/>
    <property type="match status" value="1"/>
</dbReference>
<dbReference type="PROSITE" id="PS51698">
    <property type="entry name" value="U_BOX"/>
    <property type="match status" value="1"/>
</dbReference>
<dbReference type="CDD" id="cd16655">
    <property type="entry name" value="RING-Ubox_WDSUB1-like"/>
    <property type="match status" value="1"/>
</dbReference>
<feature type="domain" description="U-box" evidence="7">
    <location>
        <begin position="106"/>
        <end position="187"/>
    </location>
</feature>
<evidence type="ECO:0000256" key="4">
    <source>
        <dbReference type="PROSITE-ProRule" id="PRU00723"/>
    </source>
</evidence>
<dbReference type="InterPro" id="IPR036855">
    <property type="entry name" value="Znf_CCCH_sf"/>
</dbReference>
<dbReference type="SMART" id="SM00356">
    <property type="entry name" value="ZnF_C3H1"/>
    <property type="match status" value="4"/>
</dbReference>
<keyword evidence="1 4" id="KW-0479">Metal-binding</keyword>
<evidence type="ECO:0000256" key="1">
    <source>
        <dbReference type="ARBA" id="ARBA00022723"/>
    </source>
</evidence>
<accession>A0A7S1NDG5</accession>
<dbReference type="PANTHER" id="PTHR46573:SF1">
    <property type="entry name" value="WD REPEAT, SAM AND U-BOX DOMAIN-CONTAINING PROTEIN 1"/>
    <property type="match status" value="1"/>
</dbReference>
<evidence type="ECO:0008006" key="9">
    <source>
        <dbReference type="Google" id="ProtNLM"/>
    </source>
</evidence>
<evidence type="ECO:0000259" key="6">
    <source>
        <dbReference type="PROSITE" id="PS50103"/>
    </source>
</evidence>
<dbReference type="GO" id="GO:0016567">
    <property type="term" value="P:protein ubiquitination"/>
    <property type="evidence" value="ECO:0007669"/>
    <property type="project" value="InterPro"/>
</dbReference>
<dbReference type="EMBL" id="HBGA01064616">
    <property type="protein sequence ID" value="CAD9012889.1"/>
    <property type="molecule type" value="Transcribed_RNA"/>
</dbReference>
<keyword evidence="3 4" id="KW-0862">Zinc</keyword>
<protein>
    <recommendedName>
        <fullName evidence="9">RING-type E3 ubiquitin transferase</fullName>
    </recommendedName>
</protein>
<dbReference type="InterPro" id="IPR000571">
    <property type="entry name" value="Znf_CCCH"/>
</dbReference>
<feature type="domain" description="C3H1-type" evidence="6">
    <location>
        <begin position="372"/>
        <end position="399"/>
    </location>
</feature>
<dbReference type="SUPFAM" id="SSF90229">
    <property type="entry name" value="CCCH zinc finger"/>
    <property type="match status" value="2"/>
</dbReference>
<dbReference type="GO" id="GO:0004842">
    <property type="term" value="F:ubiquitin-protein transferase activity"/>
    <property type="evidence" value="ECO:0007669"/>
    <property type="project" value="InterPro"/>
</dbReference>
<dbReference type="Gene3D" id="3.30.40.10">
    <property type="entry name" value="Zinc/RING finger domain, C3HC4 (zinc finger)"/>
    <property type="match status" value="1"/>
</dbReference>
<feature type="zinc finger region" description="C3H1-type" evidence="4">
    <location>
        <begin position="329"/>
        <end position="357"/>
    </location>
</feature>
<name>A0A7S1NDG5_9EUGL</name>
<sequence length="464" mass="50953">MTSMKWCCALLARSDPDRAGPRLHFKQMVDGQRSFLNQISALAAQSKEMTDRLEASCEFHEQVVELLEKSQFASMDKVTALEAQLERALKETADLRAHVRECLETAVPEAYLCPLRRTLLRNPAVAADGQTYEEEAIRDWIEENTVGGKCMSPVTHEPLPSLTIIPNMVFKTLITAHHSCMESLRSLEEAEIRTREQSPGKAPTGANSSVDSAQEADDSKASQAGPGQTHTERLQSTAKPQGSNGASPSNATPGPTPGHTPESSPRAPARWPTQQQSPSLGLASDPWLLLTNPVRRTSLATTTSSPEDTHPCLRVHGLCKYGDQCHYGPYPRQACLQYLKGKCEVPAGQCPNIHVEPKEGLRRPDVGAEGSAYKSRLCVHFAEGSCRHGPKCTYAHGEEEKAKYAALRRARIAAANPSYKTEICNFWKAGKCHHGDQCLYAHGEDDLVRVEPKGWHLVPPDLLL</sequence>
<dbReference type="PROSITE" id="PS50103">
    <property type="entry name" value="ZF_C3H1"/>
    <property type="match status" value="3"/>
</dbReference>
<feature type="region of interest" description="Disordered" evidence="5">
    <location>
        <begin position="190"/>
        <end position="286"/>
    </location>
</feature>
<dbReference type="Gene3D" id="4.10.1000.10">
    <property type="entry name" value="Zinc finger, CCCH-type"/>
    <property type="match status" value="1"/>
</dbReference>
<dbReference type="Pfam" id="PF04564">
    <property type="entry name" value="U-box"/>
    <property type="match status" value="1"/>
</dbReference>
<dbReference type="GO" id="GO:0008270">
    <property type="term" value="F:zinc ion binding"/>
    <property type="evidence" value="ECO:0007669"/>
    <property type="project" value="UniProtKB-KW"/>
</dbReference>
<feature type="zinc finger region" description="C3H1-type" evidence="4">
    <location>
        <begin position="418"/>
        <end position="445"/>
    </location>
</feature>
<evidence type="ECO:0000256" key="5">
    <source>
        <dbReference type="SAM" id="MobiDB-lite"/>
    </source>
</evidence>
<dbReference type="AlphaFoldDB" id="A0A7S1NDG5"/>
<feature type="compositionally biased region" description="Polar residues" evidence="5">
    <location>
        <begin position="221"/>
        <end position="253"/>
    </location>
</feature>
<reference evidence="8" key="1">
    <citation type="submission" date="2021-01" db="EMBL/GenBank/DDBJ databases">
        <authorList>
            <person name="Corre E."/>
            <person name="Pelletier E."/>
            <person name="Niang G."/>
            <person name="Scheremetjew M."/>
            <person name="Finn R."/>
            <person name="Kale V."/>
            <person name="Holt S."/>
            <person name="Cochrane G."/>
            <person name="Meng A."/>
            <person name="Brown T."/>
            <person name="Cohen L."/>
        </authorList>
    </citation>
    <scope>NUCLEOTIDE SEQUENCE</scope>
    <source>
        <strain evidence="8">NIES-381</strain>
    </source>
</reference>
<evidence type="ECO:0000313" key="8">
    <source>
        <dbReference type="EMBL" id="CAD9012889.1"/>
    </source>
</evidence>
<organism evidence="8">
    <name type="scientific">Eutreptiella gymnastica</name>
    <dbReference type="NCBI Taxonomy" id="73025"/>
    <lineage>
        <taxon>Eukaryota</taxon>
        <taxon>Discoba</taxon>
        <taxon>Euglenozoa</taxon>
        <taxon>Euglenida</taxon>
        <taxon>Spirocuta</taxon>
        <taxon>Euglenophyceae</taxon>
        <taxon>Eutreptiales</taxon>
        <taxon>Eutreptiaceae</taxon>
        <taxon>Eutreptiella</taxon>
    </lineage>
</organism>